<dbReference type="AlphaFoldDB" id="A0A0F8WJ20"/>
<comment type="caution">
    <text evidence="1">The sequence shown here is derived from an EMBL/GenBank/DDBJ whole genome shotgun (WGS) entry which is preliminary data.</text>
</comment>
<reference evidence="1" key="1">
    <citation type="journal article" date="2015" name="Nature">
        <title>Complex archaea that bridge the gap between prokaryotes and eukaryotes.</title>
        <authorList>
            <person name="Spang A."/>
            <person name="Saw J.H."/>
            <person name="Jorgensen S.L."/>
            <person name="Zaremba-Niedzwiedzka K."/>
            <person name="Martijn J."/>
            <person name="Lind A.E."/>
            <person name="van Eijk R."/>
            <person name="Schleper C."/>
            <person name="Guy L."/>
            <person name="Ettema T.J."/>
        </authorList>
    </citation>
    <scope>NUCLEOTIDE SEQUENCE</scope>
</reference>
<protein>
    <submittedName>
        <fullName evidence="1">Uncharacterized protein</fullName>
    </submittedName>
</protein>
<dbReference type="EMBL" id="LAZR01064883">
    <property type="protein sequence ID" value="KKK56658.1"/>
    <property type="molecule type" value="Genomic_DNA"/>
</dbReference>
<accession>A0A0F8WJ20</accession>
<feature type="non-terminal residue" evidence="1">
    <location>
        <position position="64"/>
    </location>
</feature>
<gene>
    <name evidence="1" type="ORF">LCGC14_3062330</name>
</gene>
<organism evidence="1">
    <name type="scientific">marine sediment metagenome</name>
    <dbReference type="NCBI Taxonomy" id="412755"/>
    <lineage>
        <taxon>unclassified sequences</taxon>
        <taxon>metagenomes</taxon>
        <taxon>ecological metagenomes</taxon>
    </lineage>
</organism>
<proteinExistence type="predicted"/>
<sequence length="64" mass="7446">MFNQEEVKEYVRKVPSSVSATTMRNLERSSHFKEALDTEIGRLLFDDLILLLDQKFTLIVDDKA</sequence>
<name>A0A0F8WJ20_9ZZZZ</name>
<evidence type="ECO:0000313" key="1">
    <source>
        <dbReference type="EMBL" id="KKK56658.1"/>
    </source>
</evidence>